<comment type="caution">
    <text evidence="1">The sequence shown here is derived from an EMBL/GenBank/DDBJ whole genome shotgun (WGS) entry which is preliminary data.</text>
</comment>
<name>A0A2A9EEL2_9MICO</name>
<sequence>MADLDAAPMIDPGSRAAWRAWLEDQHAVSDGVWVVLARGASASTGLGYEAAVLEALCFGWIDGRARPYEGERSLQWFTPRKGRSMWAASNKARVEMLEAEGLMTDAGRAVIAAAKLSGMWTVLDGPERLEEPPELAVALDAVPEARATWDACSRSVRKMALTELAMLRGEASRARKIAKFVERTASGEKPV</sequence>
<reference evidence="1 2" key="1">
    <citation type="submission" date="2017-10" db="EMBL/GenBank/DDBJ databases">
        <title>Sequencing the genomes of 1000 actinobacteria strains.</title>
        <authorList>
            <person name="Klenk H.-P."/>
        </authorList>
    </citation>
    <scope>NUCLEOTIDE SEQUENCE [LARGE SCALE GENOMIC DNA]</scope>
    <source>
        <strain evidence="1 2">DSM 21574</strain>
    </source>
</reference>
<accession>A0A2A9EEL2</accession>
<dbReference type="OrthoDB" id="9796999at2"/>
<keyword evidence="2" id="KW-1185">Reference proteome</keyword>
<dbReference type="RefSeq" id="WP_098458104.1">
    <property type="nucleotide sequence ID" value="NZ_PDJH01000001.1"/>
</dbReference>
<dbReference type="EMBL" id="PDJH01000001">
    <property type="protein sequence ID" value="PFG36991.1"/>
    <property type="molecule type" value="Genomic_DNA"/>
</dbReference>
<dbReference type="Proteomes" id="UP000221394">
    <property type="component" value="Unassembled WGS sequence"/>
</dbReference>
<organism evidence="1 2">
    <name type="scientific">Flavimobilis soli</name>
    <dbReference type="NCBI Taxonomy" id="442709"/>
    <lineage>
        <taxon>Bacteria</taxon>
        <taxon>Bacillati</taxon>
        <taxon>Actinomycetota</taxon>
        <taxon>Actinomycetes</taxon>
        <taxon>Micrococcales</taxon>
        <taxon>Jonesiaceae</taxon>
        <taxon>Flavimobilis</taxon>
    </lineage>
</organism>
<evidence type="ECO:0000313" key="2">
    <source>
        <dbReference type="Proteomes" id="UP000221394"/>
    </source>
</evidence>
<evidence type="ECO:0000313" key="1">
    <source>
        <dbReference type="EMBL" id="PFG36991.1"/>
    </source>
</evidence>
<proteinExistence type="predicted"/>
<gene>
    <name evidence="1" type="ORF">ATL41_1735</name>
</gene>
<protein>
    <submittedName>
        <fullName evidence="1">Uncharacterized protein YdeI (YjbR/CyaY-like superfamily)</fullName>
    </submittedName>
</protein>
<dbReference type="Pfam" id="PF13376">
    <property type="entry name" value="OmdA"/>
    <property type="match status" value="1"/>
</dbReference>
<dbReference type="AlphaFoldDB" id="A0A2A9EEL2"/>